<dbReference type="CDD" id="cd00093">
    <property type="entry name" value="HTH_XRE"/>
    <property type="match status" value="1"/>
</dbReference>
<gene>
    <name evidence="3" type="ORF">DRF60_19850</name>
</gene>
<evidence type="ECO:0000313" key="3">
    <source>
        <dbReference type="EMBL" id="REC72900.1"/>
    </source>
</evidence>
<name>A0A3D9D4G8_9FLAO</name>
<organism evidence="3 4">
    <name type="scientific">Chryseobacterium elymi</name>
    <dbReference type="NCBI Taxonomy" id="395936"/>
    <lineage>
        <taxon>Bacteria</taxon>
        <taxon>Pseudomonadati</taxon>
        <taxon>Bacteroidota</taxon>
        <taxon>Flavobacteriia</taxon>
        <taxon>Flavobacteriales</taxon>
        <taxon>Weeksellaceae</taxon>
        <taxon>Chryseobacterium group</taxon>
        <taxon>Chryseobacterium</taxon>
    </lineage>
</organism>
<dbReference type="AlphaFoldDB" id="A0A3D9D4G8"/>
<dbReference type="InterPro" id="IPR001387">
    <property type="entry name" value="Cro/C1-type_HTH"/>
</dbReference>
<dbReference type="PANTHER" id="PTHR46558:SF4">
    <property type="entry name" value="DNA-BIDING PHAGE PROTEIN"/>
    <property type="match status" value="1"/>
</dbReference>
<dbReference type="GO" id="GO:0003677">
    <property type="term" value="F:DNA binding"/>
    <property type="evidence" value="ECO:0007669"/>
    <property type="project" value="UniProtKB-KW"/>
</dbReference>
<dbReference type="Gene3D" id="1.10.260.40">
    <property type="entry name" value="lambda repressor-like DNA-binding domains"/>
    <property type="match status" value="1"/>
</dbReference>
<comment type="caution">
    <text evidence="3">The sequence shown here is derived from an EMBL/GenBank/DDBJ whole genome shotgun (WGS) entry which is preliminary data.</text>
</comment>
<dbReference type="SUPFAM" id="SSF47413">
    <property type="entry name" value="lambda repressor-like DNA-binding domains"/>
    <property type="match status" value="1"/>
</dbReference>
<reference evidence="3 4" key="1">
    <citation type="journal article" date="2010" name="Syst. Appl. Microbiol.">
        <title>Four new species of Chryseobacterium from the rhizosphere of coastal sand dune plants, Chryseobacterium elymi sp. nov., Chryseobacterium hagamense sp. nov., Chryseobacterium lathyri sp. nov. and Chryseobacterium rhizosphaerae sp. nov.</title>
        <authorList>
            <person name="Cho S.H."/>
            <person name="Lee K.S."/>
            <person name="Shin D.S."/>
            <person name="Han J.H."/>
            <person name="Park K.S."/>
            <person name="Lee C.H."/>
            <person name="Park K.H."/>
            <person name="Kim S.B."/>
        </authorList>
    </citation>
    <scope>NUCLEOTIDE SEQUENCE [LARGE SCALE GENOMIC DNA]</scope>
    <source>
        <strain evidence="3 4">KCTC 22547</strain>
    </source>
</reference>
<dbReference type="PROSITE" id="PS50943">
    <property type="entry name" value="HTH_CROC1"/>
    <property type="match status" value="1"/>
</dbReference>
<evidence type="ECO:0000313" key="4">
    <source>
        <dbReference type="Proteomes" id="UP000257030"/>
    </source>
</evidence>
<protein>
    <submittedName>
        <fullName evidence="3">XRE family transcriptional regulator</fullName>
    </submittedName>
</protein>
<dbReference type="RefSeq" id="WP_116014897.1">
    <property type="nucleotide sequence ID" value="NZ_QNUH01000031.1"/>
</dbReference>
<dbReference type="InterPro" id="IPR010982">
    <property type="entry name" value="Lambda_DNA-bd_dom_sf"/>
</dbReference>
<dbReference type="SMART" id="SM00530">
    <property type="entry name" value="HTH_XRE"/>
    <property type="match status" value="1"/>
</dbReference>
<dbReference type="PANTHER" id="PTHR46558">
    <property type="entry name" value="TRACRIPTIONAL REGULATORY PROTEIN-RELATED-RELATED"/>
    <property type="match status" value="1"/>
</dbReference>
<proteinExistence type="predicted"/>
<evidence type="ECO:0000256" key="1">
    <source>
        <dbReference type="ARBA" id="ARBA00023125"/>
    </source>
</evidence>
<dbReference type="EMBL" id="QNUH01000031">
    <property type="protein sequence ID" value="REC72900.1"/>
    <property type="molecule type" value="Genomic_DNA"/>
</dbReference>
<keyword evidence="4" id="KW-1185">Reference proteome</keyword>
<evidence type="ECO:0000259" key="2">
    <source>
        <dbReference type="PROSITE" id="PS50943"/>
    </source>
</evidence>
<dbReference type="Proteomes" id="UP000257030">
    <property type="component" value="Unassembled WGS sequence"/>
</dbReference>
<feature type="domain" description="HTH cro/C1-type" evidence="2">
    <location>
        <begin position="7"/>
        <end position="61"/>
    </location>
</feature>
<sequence>MSIGAKVKRFRETRGLSQDELALRLDVAQSTISSIESDKNIPNSLLLNKIARELEVDINELLNEGIQVNISNNKFSDLSSAGTINQYNPVFNMQSPEIAESILKNQEQLTKLIESQTKLIENLFKK</sequence>
<dbReference type="Pfam" id="PF01381">
    <property type="entry name" value="HTH_3"/>
    <property type="match status" value="1"/>
</dbReference>
<accession>A0A3D9D4G8</accession>
<keyword evidence="1" id="KW-0238">DNA-binding</keyword>
<dbReference type="OrthoDB" id="959032at2"/>